<proteinExistence type="predicted"/>
<dbReference type="EMBL" id="CAMXCT030006574">
    <property type="protein sequence ID" value="CAL4803565.1"/>
    <property type="molecule type" value="Genomic_DNA"/>
</dbReference>
<comment type="caution">
    <text evidence="3">The sequence shown here is derived from an EMBL/GenBank/DDBJ whole genome shotgun (WGS) entry which is preliminary data.</text>
</comment>
<keyword evidence="5" id="KW-1185">Reference proteome</keyword>
<reference evidence="3" key="1">
    <citation type="submission" date="2022-10" db="EMBL/GenBank/DDBJ databases">
        <authorList>
            <person name="Chen Y."/>
            <person name="Dougan E. K."/>
            <person name="Chan C."/>
            <person name="Rhodes N."/>
            <person name="Thang M."/>
        </authorList>
    </citation>
    <scope>NUCLEOTIDE SEQUENCE</scope>
</reference>
<name>A0A9P1DUC8_9DINO</name>
<dbReference type="Proteomes" id="UP001152797">
    <property type="component" value="Unassembled WGS sequence"/>
</dbReference>
<evidence type="ECO:0000256" key="2">
    <source>
        <dbReference type="SAM" id="Phobius"/>
    </source>
</evidence>
<feature type="transmembrane region" description="Helical" evidence="2">
    <location>
        <begin position="390"/>
        <end position="408"/>
    </location>
</feature>
<evidence type="ECO:0000313" key="4">
    <source>
        <dbReference type="EMBL" id="CAL1169628.1"/>
    </source>
</evidence>
<organism evidence="3">
    <name type="scientific">Cladocopium goreaui</name>
    <dbReference type="NCBI Taxonomy" id="2562237"/>
    <lineage>
        <taxon>Eukaryota</taxon>
        <taxon>Sar</taxon>
        <taxon>Alveolata</taxon>
        <taxon>Dinophyceae</taxon>
        <taxon>Suessiales</taxon>
        <taxon>Symbiodiniaceae</taxon>
        <taxon>Cladocopium</taxon>
    </lineage>
</organism>
<keyword evidence="2" id="KW-0472">Membrane</keyword>
<keyword evidence="2" id="KW-0812">Transmembrane</keyword>
<dbReference type="EMBL" id="CAMXCT020006574">
    <property type="protein sequence ID" value="CAL1169628.1"/>
    <property type="molecule type" value="Genomic_DNA"/>
</dbReference>
<protein>
    <submittedName>
        <fullName evidence="3">Uncharacterized protein</fullName>
    </submittedName>
</protein>
<feature type="compositionally biased region" description="Basic and acidic residues" evidence="1">
    <location>
        <begin position="261"/>
        <end position="272"/>
    </location>
</feature>
<feature type="transmembrane region" description="Helical" evidence="2">
    <location>
        <begin position="574"/>
        <end position="594"/>
    </location>
</feature>
<sequence>MADDASPSPMSFAPEPETSQSLASPVMDLERRLEQLQNSMETLQSSQSCQSIILEELRSLLLELKALGSPRKRTPPFLKDPLDVAPSAPSDVPILMSIPGQNEEGAAASNPEPPRSPSVRPAKKHAVSTLAKVSEELSEIMRNSQRSQHSQHSNPVPRKEAQLNEAQLSVPSPERNLASSEDTARVRLRARKGHAASLLELVLPSGPSLVDPAAAASMEDLEGYTAQFLLRRGAGTDIDMSSRSRGNSEFESELLSPSAPHLEDPSDMDHPPDSSAAPSSRSERPRTATETVRVAPSRKVKTVSLARMSSSERNELVNKRPGIALDDLQAAHDEKARSLAHSNTGSRGFAEFTLEKFKSPMPFLGRVWLGAMGVLDLLDDSPCLQHLRVIWILCLFVGLLALGGYMMWQSVSEFIEVLTTITTACYMLGVLAGIWSLRRANMQELLGSHDGSLETYAQLNGFLKAWAAVSKRRFNEVIGFLIVMIACRSLVHLPNTGFQRDMDRMERTVAFCAAASGFAALAFAQLHIVAGLELAIDSFSVKFFQQMDMAIAIQDWNVVQATLRQVSMKLSTSLLLLGSSCSVSLLLLLEVAFLRTEHERGQLSNVQLVMLIAWLAPPLLLFLYVLMRCASVTEKASRVTPLVNSWQFDRRKSVISPGVNWMDSGRQYMVQYIRQSEAGFYLQGKRLYMFQVTKLCYYLVAFSMAMLSRLG</sequence>
<feature type="transmembrane region" description="Helical" evidence="2">
    <location>
        <begin position="414"/>
        <end position="437"/>
    </location>
</feature>
<evidence type="ECO:0000313" key="5">
    <source>
        <dbReference type="Proteomes" id="UP001152797"/>
    </source>
</evidence>
<evidence type="ECO:0000256" key="1">
    <source>
        <dbReference type="SAM" id="MobiDB-lite"/>
    </source>
</evidence>
<feature type="transmembrane region" description="Helical" evidence="2">
    <location>
        <begin position="687"/>
        <end position="707"/>
    </location>
</feature>
<feature type="region of interest" description="Disordered" evidence="1">
    <location>
        <begin position="1"/>
        <end position="28"/>
    </location>
</feature>
<keyword evidence="2" id="KW-1133">Transmembrane helix</keyword>
<feature type="transmembrane region" description="Helical" evidence="2">
    <location>
        <begin position="606"/>
        <end position="627"/>
    </location>
</feature>
<reference evidence="4" key="2">
    <citation type="submission" date="2024-04" db="EMBL/GenBank/DDBJ databases">
        <authorList>
            <person name="Chen Y."/>
            <person name="Shah S."/>
            <person name="Dougan E. K."/>
            <person name="Thang M."/>
            <person name="Chan C."/>
        </authorList>
    </citation>
    <scope>NUCLEOTIDE SEQUENCE [LARGE SCALE GENOMIC DNA]</scope>
</reference>
<dbReference type="EMBL" id="CAMXCT010006574">
    <property type="protein sequence ID" value="CAI4016253.1"/>
    <property type="molecule type" value="Genomic_DNA"/>
</dbReference>
<accession>A0A9P1DUC8</accession>
<evidence type="ECO:0000313" key="3">
    <source>
        <dbReference type="EMBL" id="CAI4016253.1"/>
    </source>
</evidence>
<gene>
    <name evidence="3" type="ORF">C1SCF055_LOCUS41006</name>
</gene>
<feature type="transmembrane region" description="Helical" evidence="2">
    <location>
        <begin position="513"/>
        <end position="536"/>
    </location>
</feature>
<feature type="compositionally biased region" description="Low complexity" evidence="1">
    <location>
        <begin position="142"/>
        <end position="154"/>
    </location>
</feature>
<feature type="region of interest" description="Disordered" evidence="1">
    <location>
        <begin position="237"/>
        <end position="296"/>
    </location>
</feature>
<dbReference type="AlphaFoldDB" id="A0A9P1DUC8"/>
<feature type="region of interest" description="Disordered" evidence="1">
    <location>
        <begin position="68"/>
        <end position="181"/>
    </location>
</feature>